<feature type="compositionally biased region" description="Basic and acidic residues" evidence="1">
    <location>
        <begin position="263"/>
        <end position="273"/>
    </location>
</feature>
<feature type="region of interest" description="Disordered" evidence="1">
    <location>
        <begin position="158"/>
        <end position="185"/>
    </location>
</feature>
<feature type="compositionally biased region" description="Basic and acidic residues" evidence="1">
    <location>
        <begin position="239"/>
        <end position="252"/>
    </location>
</feature>
<dbReference type="Gene3D" id="3.80.10.10">
    <property type="entry name" value="Ribonuclease Inhibitor"/>
    <property type="match status" value="1"/>
</dbReference>
<proteinExistence type="predicted"/>
<dbReference type="EMBL" id="SEYY01020188">
    <property type="protein sequence ID" value="KAB7497509.1"/>
    <property type="molecule type" value="Genomic_DNA"/>
</dbReference>
<gene>
    <name evidence="2" type="ORF">Anas_07131</name>
</gene>
<feature type="region of interest" description="Disordered" evidence="1">
    <location>
        <begin position="199"/>
        <end position="220"/>
    </location>
</feature>
<feature type="region of interest" description="Disordered" evidence="1">
    <location>
        <begin position="72"/>
        <end position="105"/>
    </location>
</feature>
<feature type="compositionally biased region" description="Polar residues" evidence="1">
    <location>
        <begin position="199"/>
        <end position="213"/>
    </location>
</feature>
<organism evidence="2 3">
    <name type="scientific">Armadillidium nasatum</name>
    <dbReference type="NCBI Taxonomy" id="96803"/>
    <lineage>
        <taxon>Eukaryota</taxon>
        <taxon>Metazoa</taxon>
        <taxon>Ecdysozoa</taxon>
        <taxon>Arthropoda</taxon>
        <taxon>Crustacea</taxon>
        <taxon>Multicrustacea</taxon>
        <taxon>Malacostraca</taxon>
        <taxon>Eumalacostraca</taxon>
        <taxon>Peracarida</taxon>
        <taxon>Isopoda</taxon>
        <taxon>Oniscidea</taxon>
        <taxon>Crinocheta</taxon>
        <taxon>Armadillidiidae</taxon>
        <taxon>Armadillidium</taxon>
    </lineage>
</organism>
<dbReference type="OrthoDB" id="6356608at2759"/>
<dbReference type="AlphaFoldDB" id="A0A5N5SV24"/>
<feature type="region of interest" description="Disordered" evidence="1">
    <location>
        <begin position="239"/>
        <end position="273"/>
    </location>
</feature>
<evidence type="ECO:0000313" key="3">
    <source>
        <dbReference type="Proteomes" id="UP000326759"/>
    </source>
</evidence>
<evidence type="ECO:0000313" key="2">
    <source>
        <dbReference type="EMBL" id="KAB7497509.1"/>
    </source>
</evidence>
<comment type="caution">
    <text evidence="2">The sequence shown here is derived from an EMBL/GenBank/DDBJ whole genome shotgun (WGS) entry which is preliminary data.</text>
</comment>
<dbReference type="Proteomes" id="UP000326759">
    <property type="component" value="Unassembled WGS sequence"/>
</dbReference>
<name>A0A5N5SV24_9CRUS</name>
<evidence type="ECO:0000256" key="1">
    <source>
        <dbReference type="SAM" id="MobiDB-lite"/>
    </source>
</evidence>
<keyword evidence="3" id="KW-1185">Reference proteome</keyword>
<dbReference type="SUPFAM" id="SSF52075">
    <property type="entry name" value="Outer arm dynein light chain 1"/>
    <property type="match status" value="1"/>
</dbReference>
<sequence>MNSGNREKIRTKSFTSKHVKDTKFGLREILKQFEEKDEETSSDNLIETTSDIFNEHFVIEKENGGRTENEFNKEQENEDFNNDGNDVKSGIKFKPPSGRDKKPLRVNNKCEKDKIAWDLFTKELNNKLKERIQKIKNSSNENISKDYVKETKKELTLNSTEGLVSSKTDNKRTPSSVPPPPLLPQHLLRKLDSNLKIHSNAKSRINIQKPTDYSSDDDTQINSLRKTNSLKDINKAFSHEHKAQSKESEKYSSSHIVIPPSMRGHDEVTKPEVTDDDLKGIKLVLDSKHDFPRDTASQLLGIPAPGFRRSTPQSYNVREGQCPYITLNANHLKGVTTVKVKYHPRNLQYFDISKLRILNISSNNLQILPDPFKTTNQNNAPIFPPLQELYAADNQLTDLAPISRYQRLRILHVPFNNISVFPERYGVQPVVSSGQESVYEMQIVPLNNSERSINVVETSCKPNSLPLGDLSDTGSKHLQHYPYKNTQTNSREAPHQEGKKMPWNIGFSECIGQDKQRNLVVKGETTPAGFFSRRILEWMKTKIIDSTARSSVRGSDFEVKNCVLRVCYYGKCQGHCFKYRRSTRGNFCTISQHIFYTPERRTVDEYMDRYPPSGQSDNEDSASEFCLKKTSCDIKYKSNLTTDEDNHSSTSICSTLINNENRNEGNELNLSQVSFDLISPPVGFGDEDTVSVGSDSGFSGNSGEKVSHLSVDIISRNANSTQTLEKQHGQWDQMVTSDIHRCPSDLSSRSCSIKSSCFSSVPNLALGNIGDDREVTERNAKLSEKNLEDSSTLRHFDRNPLRKSRFGRGAVKLLQGKFNFGIRSKLRVNSSNNFKRYGSLQNLKYYQNKNLSSQILKFDKNSWSRSSQYMKGEMKEKSDYDSGEFESRMQHYWNSGVTCF</sequence>
<feature type="compositionally biased region" description="Polar residues" evidence="1">
    <location>
        <begin position="158"/>
        <end position="167"/>
    </location>
</feature>
<reference evidence="2 3" key="1">
    <citation type="journal article" date="2019" name="PLoS Biol.">
        <title>Sex chromosomes control vertical transmission of feminizing Wolbachia symbionts in an isopod.</title>
        <authorList>
            <person name="Becking T."/>
            <person name="Chebbi M.A."/>
            <person name="Giraud I."/>
            <person name="Moumen B."/>
            <person name="Laverre T."/>
            <person name="Caubet Y."/>
            <person name="Peccoud J."/>
            <person name="Gilbert C."/>
            <person name="Cordaux R."/>
        </authorList>
    </citation>
    <scope>NUCLEOTIDE SEQUENCE [LARGE SCALE GENOMIC DNA]</scope>
    <source>
        <strain evidence="2">ANa2</strain>
        <tissue evidence="2">Whole body excluding digestive tract and cuticle</tissue>
    </source>
</reference>
<dbReference type="InterPro" id="IPR032675">
    <property type="entry name" value="LRR_dom_sf"/>
</dbReference>
<accession>A0A5N5SV24</accession>
<protein>
    <submittedName>
        <fullName evidence="2">Uncharacterized protein</fullName>
    </submittedName>
</protein>